<comment type="pathway">
    <text evidence="1 11">Purine metabolism; IMP biosynthesis via de novo pathway; N(1)-(5-phospho-D-ribosyl)glycinamide from 5-phospho-alpha-D-ribose 1-diphosphate: step 1/2.</text>
</comment>
<evidence type="ECO:0000256" key="7">
    <source>
        <dbReference type="ARBA" id="ARBA00022962"/>
    </source>
</evidence>
<dbReference type="InterPro" id="IPR029055">
    <property type="entry name" value="Ntn_hydrolases_N"/>
</dbReference>
<evidence type="ECO:0000256" key="9">
    <source>
        <dbReference type="ARBA" id="ARBA00033776"/>
    </source>
</evidence>
<dbReference type="InterPro" id="IPR035584">
    <property type="entry name" value="PurF_N"/>
</dbReference>
<dbReference type="HAMAP" id="MF_01931">
    <property type="entry name" value="PurF"/>
    <property type="match status" value="1"/>
</dbReference>
<keyword evidence="7" id="KW-0315">Glutamine amidotransferase</keyword>
<dbReference type="NCBIfam" id="TIGR01134">
    <property type="entry name" value="purF"/>
    <property type="match status" value="1"/>
</dbReference>
<evidence type="ECO:0000256" key="6">
    <source>
        <dbReference type="ARBA" id="ARBA00022755"/>
    </source>
</evidence>
<keyword evidence="6 11" id="KW-0658">Purine biosynthesis</keyword>
<evidence type="ECO:0000259" key="13">
    <source>
        <dbReference type="PROSITE" id="PS51278"/>
    </source>
</evidence>
<name>A0ABP1R3D0_9HEXA</name>
<keyword evidence="15" id="KW-1185">Reference proteome</keyword>
<keyword evidence="4 11" id="KW-0328">Glycosyltransferase</keyword>
<dbReference type="CDD" id="cd06223">
    <property type="entry name" value="PRTases_typeI"/>
    <property type="match status" value="1"/>
</dbReference>
<dbReference type="PANTHER" id="PTHR11907">
    <property type="entry name" value="AMIDOPHOSPHORIBOSYLTRANSFERASE"/>
    <property type="match status" value="1"/>
</dbReference>
<dbReference type="PIRSF" id="PIRSF000485">
    <property type="entry name" value="Amd_phspho_trans"/>
    <property type="match status" value="1"/>
</dbReference>
<evidence type="ECO:0000256" key="4">
    <source>
        <dbReference type="ARBA" id="ARBA00022676"/>
    </source>
</evidence>
<dbReference type="CDD" id="cd00715">
    <property type="entry name" value="GPATase_N"/>
    <property type="match status" value="1"/>
</dbReference>
<dbReference type="SUPFAM" id="SSF56235">
    <property type="entry name" value="N-terminal nucleophile aminohydrolases (Ntn hydrolases)"/>
    <property type="match status" value="1"/>
</dbReference>
<dbReference type="InterPro" id="IPR017932">
    <property type="entry name" value="GATase_2_dom"/>
</dbReference>
<comment type="similarity">
    <text evidence="2 11">In the C-terminal section; belongs to the purine/pyrimidine phosphoribosyltransferase family.</text>
</comment>
<dbReference type="Proteomes" id="UP001642540">
    <property type="component" value="Unassembled WGS sequence"/>
</dbReference>
<feature type="domain" description="Glutamine amidotransferase type-2" evidence="13">
    <location>
        <begin position="66"/>
        <end position="319"/>
    </location>
</feature>
<dbReference type="Gene3D" id="3.60.20.10">
    <property type="entry name" value="Glutamine Phosphoribosylpyrophosphate, subunit 1, domain 1"/>
    <property type="match status" value="1"/>
</dbReference>
<dbReference type="SUPFAM" id="SSF53271">
    <property type="entry name" value="PRTase-like"/>
    <property type="match status" value="1"/>
</dbReference>
<evidence type="ECO:0000256" key="3">
    <source>
        <dbReference type="ARBA" id="ARBA00011941"/>
    </source>
</evidence>
<evidence type="ECO:0000313" key="15">
    <source>
        <dbReference type="Proteomes" id="UP001642540"/>
    </source>
</evidence>
<comment type="catalytic activity">
    <reaction evidence="10">
        <text>5-phospho-beta-D-ribosylamine + L-glutamate + diphosphate = 5-phospho-alpha-D-ribose 1-diphosphate + L-glutamine + H2O</text>
        <dbReference type="Rhea" id="RHEA:14905"/>
        <dbReference type="ChEBI" id="CHEBI:15377"/>
        <dbReference type="ChEBI" id="CHEBI:29985"/>
        <dbReference type="ChEBI" id="CHEBI:33019"/>
        <dbReference type="ChEBI" id="CHEBI:58017"/>
        <dbReference type="ChEBI" id="CHEBI:58359"/>
        <dbReference type="ChEBI" id="CHEBI:58681"/>
        <dbReference type="EC" id="2.4.2.14"/>
    </reaction>
    <physiologicalReaction direction="right-to-left" evidence="10">
        <dbReference type="Rhea" id="RHEA:14907"/>
    </physiologicalReaction>
</comment>
<feature type="compositionally biased region" description="Polar residues" evidence="12">
    <location>
        <begin position="22"/>
        <end position="42"/>
    </location>
</feature>
<dbReference type="PROSITE" id="PS51278">
    <property type="entry name" value="GATASE_TYPE_2"/>
    <property type="match status" value="1"/>
</dbReference>
<dbReference type="Pfam" id="PF13522">
    <property type="entry name" value="GATase_6"/>
    <property type="match status" value="1"/>
</dbReference>
<dbReference type="InterPro" id="IPR005854">
    <property type="entry name" value="PurF"/>
</dbReference>
<evidence type="ECO:0000256" key="1">
    <source>
        <dbReference type="ARBA" id="ARBA00005209"/>
    </source>
</evidence>
<proteinExistence type="inferred from homology"/>
<evidence type="ECO:0000313" key="14">
    <source>
        <dbReference type="EMBL" id="CAL8115249.1"/>
    </source>
</evidence>
<dbReference type="EMBL" id="CAXLJM020000051">
    <property type="protein sequence ID" value="CAL8115249.1"/>
    <property type="molecule type" value="Genomic_DNA"/>
</dbReference>
<gene>
    <name evidence="14" type="ORF">ODALV1_LOCUS16771</name>
</gene>
<comment type="caution">
    <text evidence="14">The sequence shown here is derived from an EMBL/GenBank/DDBJ whole genome shotgun (WGS) entry which is preliminary data.</text>
</comment>
<evidence type="ECO:0000256" key="12">
    <source>
        <dbReference type="SAM" id="MobiDB-lite"/>
    </source>
</evidence>
<evidence type="ECO:0000256" key="5">
    <source>
        <dbReference type="ARBA" id="ARBA00022679"/>
    </source>
</evidence>
<organism evidence="14 15">
    <name type="scientific">Orchesella dallaii</name>
    <dbReference type="NCBI Taxonomy" id="48710"/>
    <lineage>
        <taxon>Eukaryota</taxon>
        <taxon>Metazoa</taxon>
        <taxon>Ecdysozoa</taxon>
        <taxon>Arthropoda</taxon>
        <taxon>Hexapoda</taxon>
        <taxon>Collembola</taxon>
        <taxon>Entomobryomorpha</taxon>
        <taxon>Entomobryoidea</taxon>
        <taxon>Orchesellidae</taxon>
        <taxon>Orchesellinae</taxon>
        <taxon>Orchesella</taxon>
    </lineage>
</organism>
<protein>
    <recommendedName>
        <fullName evidence="8 11">Amidophosphoribosyltransferase</fullName>
        <shortName evidence="11">ATase</shortName>
        <ecNumber evidence="3 11">2.4.2.14</ecNumber>
    </recommendedName>
    <alternativeName>
        <fullName evidence="9 11">Glutamine phosphoribosylpyrophosphate amidotransferase</fullName>
    </alternativeName>
</protein>
<keyword evidence="5 11" id="KW-0808">Transferase</keyword>
<feature type="region of interest" description="Disordered" evidence="12">
    <location>
        <begin position="1"/>
        <end position="44"/>
    </location>
</feature>
<evidence type="ECO:0000256" key="8">
    <source>
        <dbReference type="ARBA" id="ARBA00033770"/>
    </source>
</evidence>
<dbReference type="Gene3D" id="3.40.50.2020">
    <property type="match status" value="1"/>
</dbReference>
<evidence type="ECO:0000256" key="2">
    <source>
        <dbReference type="ARBA" id="ARBA00010138"/>
    </source>
</evidence>
<evidence type="ECO:0000256" key="10">
    <source>
        <dbReference type="ARBA" id="ARBA00048545"/>
    </source>
</evidence>
<dbReference type="InterPro" id="IPR000836">
    <property type="entry name" value="PRTase_dom"/>
</dbReference>
<dbReference type="EC" id="2.4.2.14" evidence="3 11"/>
<evidence type="ECO:0000256" key="11">
    <source>
        <dbReference type="PIRNR" id="PIRNR000485"/>
    </source>
</evidence>
<accession>A0ABP1R3D0</accession>
<reference evidence="14 15" key="1">
    <citation type="submission" date="2024-08" db="EMBL/GenBank/DDBJ databases">
        <authorList>
            <person name="Cucini C."/>
            <person name="Frati F."/>
        </authorList>
    </citation>
    <scope>NUCLEOTIDE SEQUENCE [LARGE SCALE GENOMIC DNA]</scope>
</reference>
<sequence length="556" mass="60600">MDSDGMTALSNGAAGGMDGSCDSASDNENCRQSTSSTGNMEQRQPEIVAEAEPIKDNDEAGITHNCGVFGCIGAGEWPTQIDVAQMICLGLVALQHRGQESAGIVTSKGEDAKRFNMHKGMGLVSHVFDDTAMNKLRGNLGIGHTRYSTTAASEALNCQPFVVHTQHGALAVAHNGELVNAESLRKKVLDRGLGLSTMSDSELITQALCLNPPEGEHEGPNWPARIKHVMKLSPLSYSLVLMYQDRIYGVRDPYGNRPLCLGKLVPVTKRKNYSRINGENDDENCEGWVISSESSGFLSIGARYLREVEPGEIVELTKYGVKSIGIVERQDDRLPAFCIFEYVYFARPDSIFEGQVVYSVRMQCGRELAKEAPCDADIVSSVPESGTAAAHGYARQSGIQFAEVLCKNRYVGRTFIQPSTRLRQLGVAKKFGALMDNVFGKKIVLIDDSIVRGNTIGPIIKLLRDAGAKEVHIRVASPPIKYPCYMGINIPTREELIANKLDAHQLADAVGADSLVYLSIEGLISAVTYSIREKDPKKIGHCIACLSGQYPEKLEW</sequence>
<dbReference type="InterPro" id="IPR029057">
    <property type="entry name" value="PRTase-like"/>
</dbReference>